<proteinExistence type="inferred from homology"/>
<accession>A0A2M7AX67</accession>
<organism evidence="9 10">
    <name type="scientific">Candidatus Portnoybacteria bacterium CG06_land_8_20_14_3_00_39_12</name>
    <dbReference type="NCBI Taxonomy" id="1974809"/>
    <lineage>
        <taxon>Bacteria</taxon>
        <taxon>Candidatus Portnoyibacteriota</taxon>
    </lineage>
</organism>
<dbReference type="InterPro" id="IPR034137">
    <property type="entry name" value="TOPRIM_RecR"/>
</dbReference>
<evidence type="ECO:0000256" key="3">
    <source>
        <dbReference type="ARBA" id="ARBA00022771"/>
    </source>
</evidence>
<dbReference type="Pfam" id="PF02132">
    <property type="entry name" value="RecR_ZnF"/>
    <property type="match status" value="1"/>
</dbReference>
<comment type="similarity">
    <text evidence="7">Belongs to the RecR family.</text>
</comment>
<evidence type="ECO:0000256" key="5">
    <source>
        <dbReference type="ARBA" id="ARBA00023172"/>
    </source>
</evidence>
<dbReference type="PANTHER" id="PTHR30446:SF0">
    <property type="entry name" value="RECOMBINATION PROTEIN RECR"/>
    <property type="match status" value="1"/>
</dbReference>
<name>A0A2M7AX67_9BACT</name>
<keyword evidence="3 7" id="KW-0863">Zinc-finger</keyword>
<dbReference type="InterPro" id="IPR000093">
    <property type="entry name" value="DNA_Rcmb_RecR"/>
</dbReference>
<feature type="domain" description="Toprim" evidence="8">
    <location>
        <begin position="79"/>
        <end position="176"/>
    </location>
</feature>
<keyword evidence="1 7" id="KW-0479">Metal-binding</keyword>
<dbReference type="Proteomes" id="UP000228775">
    <property type="component" value="Unassembled WGS sequence"/>
</dbReference>
<dbReference type="GO" id="GO:0006310">
    <property type="term" value="P:DNA recombination"/>
    <property type="evidence" value="ECO:0007669"/>
    <property type="project" value="UniProtKB-UniRule"/>
</dbReference>
<evidence type="ECO:0000259" key="8">
    <source>
        <dbReference type="PROSITE" id="PS50880"/>
    </source>
</evidence>
<evidence type="ECO:0000256" key="1">
    <source>
        <dbReference type="ARBA" id="ARBA00022723"/>
    </source>
</evidence>
<feature type="zinc finger region" description="C4-type" evidence="7">
    <location>
        <begin position="56"/>
        <end position="71"/>
    </location>
</feature>
<keyword evidence="5 7" id="KW-0233">DNA recombination</keyword>
<evidence type="ECO:0000256" key="2">
    <source>
        <dbReference type="ARBA" id="ARBA00022763"/>
    </source>
</evidence>
<dbReference type="Pfam" id="PF21175">
    <property type="entry name" value="RecR_C"/>
    <property type="match status" value="1"/>
</dbReference>
<dbReference type="Pfam" id="PF21176">
    <property type="entry name" value="RecR_HhH"/>
    <property type="match status" value="1"/>
</dbReference>
<dbReference type="EMBL" id="PEVY01000040">
    <property type="protein sequence ID" value="PIU75230.1"/>
    <property type="molecule type" value="Genomic_DNA"/>
</dbReference>
<sequence>MLPNTLQSLIDKISDWPNLGPRSAARLALYLARKPQTELEELAELIKSVKQSTKRCQQCFNLTNQTLCEICRDTKRDATTICVVEDCLDVMPLEKTKRYLGLYHVLGGVINPPDGIGPEKLNIQALINRIKKNAPTIKEVILATNPSVEGDMTTLYLERVLSPLGVVTTRLGRGLSSNSDLKYADSATLADAILGRR</sequence>
<keyword evidence="2 7" id="KW-0227">DNA damage</keyword>
<comment type="function">
    <text evidence="7">May play a role in DNA repair. It seems to be involved in an RecBC-independent recombinational process of DNA repair. It may act with RecF and RecO.</text>
</comment>
<evidence type="ECO:0000256" key="7">
    <source>
        <dbReference type="HAMAP-Rule" id="MF_00017"/>
    </source>
</evidence>
<dbReference type="AlphaFoldDB" id="A0A2M7AX67"/>
<evidence type="ECO:0000313" key="10">
    <source>
        <dbReference type="Proteomes" id="UP000228775"/>
    </source>
</evidence>
<reference evidence="10" key="1">
    <citation type="submission" date="2017-09" db="EMBL/GenBank/DDBJ databases">
        <title>Depth-based differentiation of microbial function through sediment-hosted aquifers and enrichment of novel symbionts in the deep terrestrial subsurface.</title>
        <authorList>
            <person name="Probst A.J."/>
            <person name="Ladd B."/>
            <person name="Jarett J.K."/>
            <person name="Geller-Mcgrath D.E."/>
            <person name="Sieber C.M.K."/>
            <person name="Emerson J.B."/>
            <person name="Anantharaman K."/>
            <person name="Thomas B.C."/>
            <person name="Malmstrom R."/>
            <person name="Stieglmeier M."/>
            <person name="Klingl A."/>
            <person name="Woyke T."/>
            <person name="Ryan C.M."/>
            <person name="Banfield J.F."/>
        </authorList>
    </citation>
    <scope>NUCLEOTIDE SEQUENCE [LARGE SCALE GENOMIC DNA]</scope>
</reference>
<evidence type="ECO:0000256" key="4">
    <source>
        <dbReference type="ARBA" id="ARBA00022833"/>
    </source>
</evidence>
<protein>
    <recommendedName>
        <fullName evidence="7">Recombination protein RecR</fullName>
    </recommendedName>
</protein>
<keyword evidence="4 7" id="KW-0862">Zinc</keyword>
<dbReference type="HAMAP" id="MF_00017">
    <property type="entry name" value="RecR"/>
    <property type="match status" value="1"/>
</dbReference>
<dbReference type="Pfam" id="PF13662">
    <property type="entry name" value="Toprim_4"/>
    <property type="match status" value="1"/>
</dbReference>
<evidence type="ECO:0000313" key="9">
    <source>
        <dbReference type="EMBL" id="PIU75230.1"/>
    </source>
</evidence>
<dbReference type="Gene3D" id="1.10.8.420">
    <property type="entry name" value="RecR Domain 1"/>
    <property type="match status" value="1"/>
</dbReference>
<dbReference type="GO" id="GO:0008270">
    <property type="term" value="F:zinc ion binding"/>
    <property type="evidence" value="ECO:0007669"/>
    <property type="project" value="UniProtKB-KW"/>
</dbReference>
<dbReference type="InterPro" id="IPR006171">
    <property type="entry name" value="TOPRIM_dom"/>
</dbReference>
<dbReference type="GO" id="GO:0003677">
    <property type="term" value="F:DNA binding"/>
    <property type="evidence" value="ECO:0007669"/>
    <property type="project" value="UniProtKB-UniRule"/>
</dbReference>
<dbReference type="SUPFAM" id="SSF111304">
    <property type="entry name" value="Recombination protein RecR"/>
    <property type="match status" value="1"/>
</dbReference>
<dbReference type="SMART" id="SM00493">
    <property type="entry name" value="TOPRIM"/>
    <property type="match status" value="1"/>
</dbReference>
<dbReference type="Gene3D" id="3.40.1360.10">
    <property type="match status" value="1"/>
</dbReference>
<dbReference type="PROSITE" id="PS01300">
    <property type="entry name" value="RECR"/>
    <property type="match status" value="1"/>
</dbReference>
<dbReference type="PROSITE" id="PS50880">
    <property type="entry name" value="TOPRIM"/>
    <property type="match status" value="1"/>
</dbReference>
<dbReference type="InterPro" id="IPR023627">
    <property type="entry name" value="Rcmb_RecR"/>
</dbReference>
<dbReference type="InterPro" id="IPR015967">
    <property type="entry name" value="Rcmb_RecR_Znf"/>
</dbReference>
<dbReference type="CDD" id="cd01025">
    <property type="entry name" value="TOPRIM_recR"/>
    <property type="match status" value="1"/>
</dbReference>
<keyword evidence="6 7" id="KW-0234">DNA repair</keyword>
<gene>
    <name evidence="7" type="primary">recR</name>
    <name evidence="9" type="ORF">COS76_01865</name>
</gene>
<evidence type="ECO:0000256" key="6">
    <source>
        <dbReference type="ARBA" id="ARBA00023204"/>
    </source>
</evidence>
<comment type="caution">
    <text evidence="9">The sequence shown here is derived from an EMBL/GenBank/DDBJ whole genome shotgun (WGS) entry which is preliminary data.</text>
</comment>
<dbReference type="NCBIfam" id="TIGR00615">
    <property type="entry name" value="recR"/>
    <property type="match status" value="1"/>
</dbReference>
<dbReference type="GO" id="GO:0006281">
    <property type="term" value="P:DNA repair"/>
    <property type="evidence" value="ECO:0007669"/>
    <property type="project" value="UniProtKB-UniRule"/>
</dbReference>
<dbReference type="Gene3D" id="3.30.60.80">
    <property type="match status" value="1"/>
</dbReference>
<dbReference type="PANTHER" id="PTHR30446">
    <property type="entry name" value="RECOMBINATION PROTEIN RECR"/>
    <property type="match status" value="1"/>
</dbReference>